<feature type="non-terminal residue" evidence="1">
    <location>
        <position position="38"/>
    </location>
</feature>
<sequence length="38" mass="4332">MSEEKKTFRIIKIITEKPVYSGTSKSSGKPYSIFSFLC</sequence>
<gene>
    <name evidence="1" type="ORF">S01H4_29216</name>
</gene>
<evidence type="ECO:0000313" key="1">
    <source>
        <dbReference type="EMBL" id="GAG77413.1"/>
    </source>
</evidence>
<comment type="caution">
    <text evidence="1">The sequence shown here is derived from an EMBL/GenBank/DDBJ whole genome shotgun (WGS) entry which is preliminary data.</text>
</comment>
<protein>
    <submittedName>
        <fullName evidence="1">Uncharacterized protein</fullName>
    </submittedName>
</protein>
<dbReference type="AlphaFoldDB" id="X1AZ60"/>
<proteinExistence type="predicted"/>
<reference evidence="1" key="1">
    <citation type="journal article" date="2014" name="Front. Microbiol.">
        <title>High frequency of phylogenetically diverse reductive dehalogenase-homologous genes in deep subseafloor sedimentary metagenomes.</title>
        <authorList>
            <person name="Kawai M."/>
            <person name="Futagami T."/>
            <person name="Toyoda A."/>
            <person name="Takaki Y."/>
            <person name="Nishi S."/>
            <person name="Hori S."/>
            <person name="Arai W."/>
            <person name="Tsubouchi T."/>
            <person name="Morono Y."/>
            <person name="Uchiyama I."/>
            <person name="Ito T."/>
            <person name="Fujiyama A."/>
            <person name="Inagaki F."/>
            <person name="Takami H."/>
        </authorList>
    </citation>
    <scope>NUCLEOTIDE SEQUENCE</scope>
    <source>
        <strain evidence="1">Expedition CK06-06</strain>
    </source>
</reference>
<dbReference type="EMBL" id="BART01014814">
    <property type="protein sequence ID" value="GAG77413.1"/>
    <property type="molecule type" value="Genomic_DNA"/>
</dbReference>
<accession>X1AZ60</accession>
<name>X1AZ60_9ZZZZ</name>
<organism evidence="1">
    <name type="scientific">marine sediment metagenome</name>
    <dbReference type="NCBI Taxonomy" id="412755"/>
    <lineage>
        <taxon>unclassified sequences</taxon>
        <taxon>metagenomes</taxon>
        <taxon>ecological metagenomes</taxon>
    </lineage>
</organism>